<comment type="caution">
    <text evidence="1">The sequence shown here is derived from an EMBL/GenBank/DDBJ whole genome shotgun (WGS) entry which is preliminary data.</text>
</comment>
<dbReference type="Proteomes" id="UP001342826">
    <property type="component" value="Unassembled WGS sequence"/>
</dbReference>
<dbReference type="EMBL" id="JARTFS010000005">
    <property type="protein sequence ID" value="MED4400640.1"/>
    <property type="molecule type" value="Genomic_DNA"/>
</dbReference>
<protein>
    <submittedName>
        <fullName evidence="1">DUF6123 family protein</fullName>
    </submittedName>
</protein>
<dbReference type="GeneID" id="301142278"/>
<accession>A0ABU6NU22</accession>
<dbReference type="InterPro" id="IPR046126">
    <property type="entry name" value="DUF6123"/>
</dbReference>
<reference evidence="1 2" key="1">
    <citation type="submission" date="2023-03" db="EMBL/GenBank/DDBJ databases">
        <title>Bacillus Genome Sequencing.</title>
        <authorList>
            <person name="Dunlap C."/>
        </authorList>
    </citation>
    <scope>NUCLEOTIDE SEQUENCE [LARGE SCALE GENOMIC DNA]</scope>
    <source>
        <strain evidence="1 2">NRS-1717</strain>
    </source>
</reference>
<evidence type="ECO:0000313" key="1">
    <source>
        <dbReference type="EMBL" id="MED4400640.1"/>
    </source>
</evidence>
<name>A0ABU6NU22_9BACI</name>
<evidence type="ECO:0000313" key="2">
    <source>
        <dbReference type="Proteomes" id="UP001342826"/>
    </source>
</evidence>
<sequence>MIKLGLVSIISYTQTVSDYINFLFEKGFSFGEDVLGFIKFGQSYTGTNDEIVIAAIELTLKIQKEFDGSFFISLLEMLKQEGIETRKGALRHLQHLNLLEKTPTSREK</sequence>
<proteinExistence type="predicted"/>
<keyword evidence="2" id="KW-1185">Reference proteome</keyword>
<dbReference type="RefSeq" id="WP_235843048.1">
    <property type="nucleotide sequence ID" value="NZ_JARTFQ010000005.1"/>
</dbReference>
<gene>
    <name evidence="1" type="ORF">P9271_04765</name>
</gene>
<organism evidence="1 2">
    <name type="scientific">Metabacillus fastidiosus</name>
    <dbReference type="NCBI Taxonomy" id="1458"/>
    <lineage>
        <taxon>Bacteria</taxon>
        <taxon>Bacillati</taxon>
        <taxon>Bacillota</taxon>
        <taxon>Bacilli</taxon>
        <taxon>Bacillales</taxon>
        <taxon>Bacillaceae</taxon>
        <taxon>Metabacillus</taxon>
    </lineage>
</organism>
<dbReference type="Pfam" id="PF19618">
    <property type="entry name" value="DUF6123"/>
    <property type="match status" value="1"/>
</dbReference>